<dbReference type="AlphaFoldDB" id="A0A0N4VZ99"/>
<protein>
    <submittedName>
        <fullName evidence="1">MOR2-PAG1_C domain-containing protein</fullName>
    </submittedName>
</protein>
<reference evidence="1" key="1">
    <citation type="submission" date="2017-02" db="UniProtKB">
        <authorList>
            <consortium name="WormBaseParasite"/>
        </authorList>
    </citation>
    <scope>IDENTIFICATION</scope>
</reference>
<sequence>LLKAVTVIGLETASRGMTEADLAKQILSWVEYGLTSDYPFVRESALHGFIYLMQSMTLDPLKPVVQMMSSIDYSNLIWSASFRIMEEPLQVSFKNTLIQRTCEAFTVMNISPHLLPVVTSGIEALALHSTSFLPQFLQLVSGCFKMYATISSTFIYALRILIVCVFKEESDPRRASAQKFEPILEELYNVYV</sequence>
<dbReference type="WBParaSite" id="HPLM_0000262101-mRNA-1">
    <property type="protein sequence ID" value="HPLM_0000262101-mRNA-1"/>
    <property type="gene ID" value="HPLM_0000262101"/>
</dbReference>
<accession>A0A0N4VZ99</accession>
<proteinExistence type="predicted"/>
<name>A0A0N4VZ99_HAEPC</name>
<evidence type="ECO:0000313" key="1">
    <source>
        <dbReference type="WBParaSite" id="HPLM_0000262101-mRNA-1"/>
    </source>
</evidence>
<organism evidence="1">
    <name type="scientific">Haemonchus placei</name>
    <name type="common">Barber's pole worm</name>
    <dbReference type="NCBI Taxonomy" id="6290"/>
    <lineage>
        <taxon>Eukaryota</taxon>
        <taxon>Metazoa</taxon>
        <taxon>Ecdysozoa</taxon>
        <taxon>Nematoda</taxon>
        <taxon>Chromadorea</taxon>
        <taxon>Rhabditida</taxon>
        <taxon>Rhabditina</taxon>
        <taxon>Rhabditomorpha</taxon>
        <taxon>Strongyloidea</taxon>
        <taxon>Trichostrongylidae</taxon>
        <taxon>Haemonchus</taxon>
    </lineage>
</organism>